<feature type="region of interest" description="Disordered" evidence="2">
    <location>
        <begin position="976"/>
        <end position="1006"/>
    </location>
</feature>
<organism evidence="3 4">
    <name type="scientific">Plectus sambesii</name>
    <dbReference type="NCBI Taxonomy" id="2011161"/>
    <lineage>
        <taxon>Eukaryota</taxon>
        <taxon>Metazoa</taxon>
        <taxon>Ecdysozoa</taxon>
        <taxon>Nematoda</taxon>
        <taxon>Chromadorea</taxon>
        <taxon>Plectida</taxon>
        <taxon>Plectina</taxon>
        <taxon>Plectoidea</taxon>
        <taxon>Plectidae</taxon>
        <taxon>Plectus</taxon>
    </lineage>
</organism>
<reference evidence="4" key="1">
    <citation type="submission" date="2022-11" db="UniProtKB">
        <authorList>
            <consortium name="WormBaseParasite"/>
        </authorList>
    </citation>
    <scope>IDENTIFICATION</scope>
</reference>
<feature type="region of interest" description="Disordered" evidence="2">
    <location>
        <begin position="1329"/>
        <end position="1351"/>
    </location>
</feature>
<evidence type="ECO:0000313" key="3">
    <source>
        <dbReference type="Proteomes" id="UP000887566"/>
    </source>
</evidence>
<keyword evidence="3" id="KW-1185">Reference proteome</keyword>
<feature type="compositionally biased region" description="Polar residues" evidence="2">
    <location>
        <begin position="389"/>
        <end position="398"/>
    </location>
</feature>
<feature type="compositionally biased region" description="Low complexity" evidence="2">
    <location>
        <begin position="1285"/>
        <end position="1302"/>
    </location>
</feature>
<feature type="region of interest" description="Disordered" evidence="2">
    <location>
        <begin position="1"/>
        <end position="39"/>
    </location>
</feature>
<feature type="coiled-coil region" evidence="1">
    <location>
        <begin position="675"/>
        <end position="702"/>
    </location>
</feature>
<feature type="compositionally biased region" description="Low complexity" evidence="2">
    <location>
        <begin position="13"/>
        <end position="24"/>
    </location>
</feature>
<feature type="region of interest" description="Disordered" evidence="2">
    <location>
        <begin position="295"/>
        <end position="331"/>
    </location>
</feature>
<feature type="region of interest" description="Disordered" evidence="2">
    <location>
        <begin position="208"/>
        <end position="237"/>
    </location>
</feature>
<sequence>MRAAAGRLRRKWSSGSSLTDSTSLPRYPPRHPINSETLMRRYRKEEDEFLHELELMQRSLEAKAAKDILGNDGRTPSAASLSSKASKKMERPSSTATANLAALSQAGGEECRPQSAAMRDALEPLCRLLGYMSRLRKENRHLKRQMACLNEMRQIDQLHKDIIAAQQKEDDSGCTGREEAPVQPADAPPPSPGLLAVKLRRPAAPSKAADNCATVAGGRGRPRSAQGSNTNVASSNSLLLVPARRTAVSRIAAAMGKKKPPPPGLSALPRPTSSVIPIKEPIIRQGARERLTTPPRLKKAAQDPLSISSCSTDASSGAEFRQIPQIPPPRRVGRLHYESSLAARPLPEVSDSDADQAVFSEVSLPDYNPDQAPRFRHSIIRRSEKELASPTSSASDNYGSVGMASPTPSRKTPSEIMSGSRSSFLEKIGLKKKSKEKGAPTSPLASPTPNSPPGSGIKVFVKKRKRKISESDSVSSSVAGIKPDDGPSFLHTPYIDTRPTSSLSLITGDPCDSKIISVKGELKKRSWLSHPKQQRVDVGSSSAAQRYFDRSVDGSALPRQQTAIYLDPEDEDDSLLFTDAISESYKDFDSENSIALAKTTGWEPTSKLSSRRSDDKGSYVALPAFSDISSMAASLLSVSEDSVFMPGELTVKQSEQLIGQLLTMQEKNSLLLKQLSSKSREYDHITEQLEQLEREVRGLKGRYRLDAVLERLTLTNQPRETAVVPASMLEDLECRLREMDVELRRVKEEAYKAQQGALDAFAREQMTSQMSLDQVEKLQRSNFQLLQRQMSELSLYDNDIRRRLEMMPSYDSLYTFSMSLMRKLRQLRSSLLDKSASVSRADLELMQTQSSLLLTHAQVERQKLQLRIAGIRTLKRPLSYHGEDLLTRLVNPELSFYLPFKLHGSRLSKLRSHTIDVPDSNEEYAENEFLRLFDYARRLSQTYEELPVRDAGLPSLRQIGLPPASQYQSIIPRHNDIPTASASSQQPVYRKPQPPPPPPPSTAIIRPTRPLLSSLYALREGLRTGQSQGRRPQSLIEGPRPIQITGDIRRLTQDVSRNGNYTRNQEQQINYQSIQNQDDRMHQSQPQSINLSAQGSTPLNLHKLGNCGQVRAIVSSFQDVSSAPTTPTSRIASYALPESYGLRKPTPPPPRRVLVHPTMQGERNYDLPPNYGSSSASSSEYGTLGGMKTNHTYVNMERQSNAVNSRLPARPSPLLSPQSVLRRRAGPLAAPSPTPSRTSIDPPYETLSRFQTTAGEQKQQSSSLIAPRKTYTSLLTQSPNGNANSPPSRTSTASASSLGLSRLPTSGGTGSSMLQRGIDVRYRPTAAGARQSVTSLGSPLPERPHSAAALSETEKLGRIQQLEAEMAQTRSVQRIPSIPEETH</sequence>
<dbReference type="Proteomes" id="UP000887566">
    <property type="component" value="Unplaced"/>
</dbReference>
<feature type="compositionally biased region" description="Polar residues" evidence="2">
    <location>
        <begin position="1274"/>
        <end position="1284"/>
    </location>
</feature>
<feature type="compositionally biased region" description="Polar residues" evidence="2">
    <location>
        <begin position="406"/>
        <end position="423"/>
    </location>
</feature>
<feature type="region of interest" description="Disordered" evidence="2">
    <location>
        <begin position="166"/>
        <end position="196"/>
    </location>
</feature>
<protein>
    <submittedName>
        <fullName evidence="4">Uncharacterized protein</fullName>
    </submittedName>
</protein>
<accession>A0A914V6I7</accession>
<feature type="compositionally biased region" description="Pro residues" evidence="2">
    <location>
        <begin position="992"/>
        <end position="1001"/>
    </location>
</feature>
<feature type="region of interest" description="Disordered" evidence="2">
    <location>
        <begin position="1163"/>
        <end position="1184"/>
    </location>
</feature>
<evidence type="ECO:0000313" key="4">
    <source>
        <dbReference type="WBParaSite" id="PSAMB.scaffold1591size29625.g13965.t1"/>
    </source>
</evidence>
<feature type="compositionally biased region" description="Basic and acidic residues" evidence="2">
    <location>
        <begin position="166"/>
        <end position="180"/>
    </location>
</feature>
<feature type="region of interest" description="Disordered" evidence="2">
    <location>
        <begin position="471"/>
        <end position="494"/>
    </location>
</feature>
<keyword evidence="1" id="KW-0175">Coiled coil</keyword>
<feature type="region of interest" description="Disordered" evidence="2">
    <location>
        <begin position="364"/>
        <end position="457"/>
    </location>
</feature>
<evidence type="ECO:0000256" key="2">
    <source>
        <dbReference type="SAM" id="MobiDB-lite"/>
    </source>
</evidence>
<feature type="region of interest" description="Disordered" evidence="2">
    <location>
        <begin position="68"/>
        <end position="96"/>
    </location>
</feature>
<feature type="compositionally biased region" description="Polar residues" evidence="2">
    <location>
        <begin position="305"/>
        <end position="315"/>
    </location>
</feature>
<evidence type="ECO:0000256" key="1">
    <source>
        <dbReference type="SAM" id="Coils"/>
    </source>
</evidence>
<name>A0A914V6I7_9BILA</name>
<feature type="compositionally biased region" description="Polar residues" evidence="2">
    <location>
        <begin position="978"/>
        <end position="987"/>
    </location>
</feature>
<proteinExistence type="predicted"/>
<dbReference type="WBParaSite" id="PSAMB.scaffold1591size29625.g13965.t1">
    <property type="protein sequence ID" value="PSAMB.scaffold1591size29625.g13965.t1"/>
    <property type="gene ID" value="PSAMB.scaffold1591size29625.g13965"/>
</dbReference>
<feature type="region of interest" description="Disordered" evidence="2">
    <location>
        <begin position="1274"/>
        <end position="1314"/>
    </location>
</feature>
<feature type="compositionally biased region" description="Polar residues" evidence="2">
    <location>
        <begin position="225"/>
        <end position="237"/>
    </location>
</feature>
<feature type="compositionally biased region" description="Polar residues" evidence="2">
    <location>
        <begin position="1303"/>
        <end position="1314"/>
    </location>
</feature>